<evidence type="ECO:0000313" key="1">
    <source>
        <dbReference type="EMBL" id="KAG2189568.1"/>
    </source>
</evidence>
<evidence type="ECO:0000313" key="2">
    <source>
        <dbReference type="Proteomes" id="UP000650833"/>
    </source>
</evidence>
<keyword evidence="2" id="KW-1185">Reference proteome</keyword>
<name>A0A8H7QDB4_9FUNG</name>
<accession>A0A8H7QDB4</accession>
<dbReference type="EMBL" id="JAEPRC010001456">
    <property type="protein sequence ID" value="KAG2189568.1"/>
    <property type="molecule type" value="Genomic_DNA"/>
</dbReference>
<gene>
    <name evidence="1" type="ORF">INT46_003242</name>
</gene>
<feature type="non-terminal residue" evidence="1">
    <location>
        <position position="1"/>
    </location>
</feature>
<sequence length="353" mass="39768">KRFTCDFACESVPMPFRYKGLYAPGILSLCGSGAVKVMALLNSVGVSRTGFSLLLCSRLYKTFIGPKLEYDLAISHLSFRDFMALDDLQNRLVGMFVDSKWFNATKHITCISFIKHRYNVLATRYALCIDALTTDCLLVLLRQNLSYTRLDRYICQNQLYKSLPDPVPSASGLTAVFNNYWQDQFDRQMDSAAISGSHTLLRACRSSVSRPDPILYLPIGRSARSRLVRWRLGRFTNMREECSCMSPIGVHISQNHFLSCRALDGELLDALPSAPLGVNKIDHAFNCLPVNPSSGPPPFWSALLSLLHAIDCITHPLAVILQILIQDLYGSLTKRLNIDEQRVYCFLSAEPRW</sequence>
<protein>
    <submittedName>
        <fullName evidence="1">Uncharacterized protein</fullName>
    </submittedName>
</protein>
<reference evidence="1" key="1">
    <citation type="submission" date="2020-12" db="EMBL/GenBank/DDBJ databases">
        <title>Metabolic potential, ecology and presence of endohyphal bacteria is reflected in genomic diversity of Mucoromycotina.</title>
        <authorList>
            <person name="Muszewska A."/>
            <person name="Okrasinska A."/>
            <person name="Steczkiewicz K."/>
            <person name="Drgas O."/>
            <person name="Orlowska M."/>
            <person name="Perlinska-Lenart U."/>
            <person name="Aleksandrzak-Piekarczyk T."/>
            <person name="Szatraj K."/>
            <person name="Zielenkiewicz U."/>
            <person name="Pilsyk S."/>
            <person name="Malc E."/>
            <person name="Mieczkowski P."/>
            <person name="Kruszewska J.S."/>
            <person name="Biernat P."/>
            <person name="Pawlowska J."/>
        </authorList>
    </citation>
    <scope>NUCLEOTIDE SEQUENCE</scope>
    <source>
        <strain evidence="1">CBS 226.32</strain>
    </source>
</reference>
<dbReference type="Proteomes" id="UP000650833">
    <property type="component" value="Unassembled WGS sequence"/>
</dbReference>
<organism evidence="1 2">
    <name type="scientific">Mucor plumbeus</name>
    <dbReference type="NCBI Taxonomy" id="97098"/>
    <lineage>
        <taxon>Eukaryota</taxon>
        <taxon>Fungi</taxon>
        <taxon>Fungi incertae sedis</taxon>
        <taxon>Mucoromycota</taxon>
        <taxon>Mucoromycotina</taxon>
        <taxon>Mucoromycetes</taxon>
        <taxon>Mucorales</taxon>
        <taxon>Mucorineae</taxon>
        <taxon>Mucoraceae</taxon>
        <taxon>Mucor</taxon>
    </lineage>
</organism>
<comment type="caution">
    <text evidence="1">The sequence shown here is derived from an EMBL/GenBank/DDBJ whole genome shotgun (WGS) entry which is preliminary data.</text>
</comment>
<dbReference type="OrthoDB" id="2284923at2759"/>
<dbReference type="AlphaFoldDB" id="A0A8H7QDB4"/>
<proteinExistence type="predicted"/>